<feature type="transmembrane region" description="Helical" evidence="7">
    <location>
        <begin position="44"/>
        <end position="77"/>
    </location>
</feature>
<comment type="subcellular location">
    <subcellularLocation>
        <location evidence="1">Membrane</location>
        <topology evidence="1">Multi-pass membrane protein</topology>
    </subcellularLocation>
</comment>
<name>A0A937UNB6_9ACTN</name>
<evidence type="ECO:0000256" key="6">
    <source>
        <dbReference type="SAM" id="MobiDB-lite"/>
    </source>
</evidence>
<dbReference type="PANTHER" id="PTHR30028">
    <property type="entry name" value="UPF0014 INNER MEMBRANE PROTEIN YBBM-RELATED"/>
    <property type="match status" value="1"/>
</dbReference>
<dbReference type="InterPro" id="IPR005226">
    <property type="entry name" value="UPF0014_fam"/>
</dbReference>
<evidence type="ECO:0000256" key="7">
    <source>
        <dbReference type="SAM" id="Phobius"/>
    </source>
</evidence>
<organism evidence="8 9">
    <name type="scientific">Frankia nepalensis</name>
    <dbReference type="NCBI Taxonomy" id="1836974"/>
    <lineage>
        <taxon>Bacteria</taxon>
        <taxon>Bacillati</taxon>
        <taxon>Actinomycetota</taxon>
        <taxon>Actinomycetes</taxon>
        <taxon>Frankiales</taxon>
        <taxon>Frankiaceae</taxon>
        <taxon>Frankia</taxon>
    </lineage>
</organism>
<accession>A0A937UNB6</accession>
<keyword evidence="3 7" id="KW-0812">Transmembrane</keyword>
<evidence type="ECO:0000313" key="9">
    <source>
        <dbReference type="Proteomes" id="UP000604475"/>
    </source>
</evidence>
<protein>
    <submittedName>
        <fullName evidence="8">ABC transporter permease</fullName>
    </submittedName>
</protein>
<dbReference type="GO" id="GO:0005886">
    <property type="term" value="C:plasma membrane"/>
    <property type="evidence" value="ECO:0007669"/>
    <property type="project" value="TreeGrafter"/>
</dbReference>
<reference evidence="8" key="1">
    <citation type="submission" date="2020-12" db="EMBL/GenBank/DDBJ databases">
        <title>Genomic characterization of non-nitrogen-fixing Frankia strains.</title>
        <authorList>
            <person name="Carlos-Shanley C."/>
            <person name="Guerra T."/>
            <person name="Hahn D."/>
        </authorList>
    </citation>
    <scope>NUCLEOTIDE SEQUENCE</scope>
    <source>
        <strain evidence="8">CN6</strain>
    </source>
</reference>
<evidence type="ECO:0000256" key="2">
    <source>
        <dbReference type="ARBA" id="ARBA00005268"/>
    </source>
</evidence>
<evidence type="ECO:0000256" key="3">
    <source>
        <dbReference type="ARBA" id="ARBA00022692"/>
    </source>
</evidence>
<dbReference type="AlphaFoldDB" id="A0A937UNB6"/>
<feature type="region of interest" description="Disordered" evidence="6">
    <location>
        <begin position="144"/>
        <end position="164"/>
    </location>
</feature>
<evidence type="ECO:0000256" key="1">
    <source>
        <dbReference type="ARBA" id="ARBA00004141"/>
    </source>
</evidence>
<keyword evidence="5 7" id="KW-0472">Membrane</keyword>
<dbReference type="PANTHER" id="PTHR30028:SF0">
    <property type="entry name" value="PROTEIN ALUMINUM SENSITIVE 3"/>
    <property type="match status" value="1"/>
</dbReference>
<keyword evidence="9" id="KW-1185">Reference proteome</keyword>
<sequence>MSADARLAVTLGLLAGLAIACQVWARLRLRAAVVTAVARAAVQLVLVALVVRAVFTVPVASAAMLAVMAAVAIHTAAGRLAGLPGARRAVALATLGGAGLTLGVLFALPALPREPRYLIALGGIVLGGSMTACTLAGRRLLDGLRRRPPPGGGGGGRGGAAPPPPRRGVCQLCRAIVVIVPFGSIRRSESLPVSAT</sequence>
<evidence type="ECO:0000256" key="4">
    <source>
        <dbReference type="ARBA" id="ARBA00022989"/>
    </source>
</evidence>
<dbReference type="Pfam" id="PF03649">
    <property type="entry name" value="UPF0014"/>
    <property type="match status" value="1"/>
</dbReference>
<dbReference type="PROSITE" id="PS51257">
    <property type="entry name" value="PROKAR_LIPOPROTEIN"/>
    <property type="match status" value="1"/>
</dbReference>
<evidence type="ECO:0000256" key="5">
    <source>
        <dbReference type="ARBA" id="ARBA00023136"/>
    </source>
</evidence>
<feature type="transmembrane region" description="Helical" evidence="7">
    <location>
        <begin position="89"/>
        <end position="111"/>
    </location>
</feature>
<dbReference type="EMBL" id="JAEACQ010000163">
    <property type="protein sequence ID" value="MBL7627782.1"/>
    <property type="molecule type" value="Genomic_DNA"/>
</dbReference>
<gene>
    <name evidence="8" type="ORF">I7412_11495</name>
</gene>
<comment type="caution">
    <text evidence="8">The sequence shown here is derived from an EMBL/GenBank/DDBJ whole genome shotgun (WGS) entry which is preliminary data.</text>
</comment>
<proteinExistence type="inferred from homology"/>
<evidence type="ECO:0000313" key="8">
    <source>
        <dbReference type="EMBL" id="MBL7627782.1"/>
    </source>
</evidence>
<feature type="transmembrane region" description="Helical" evidence="7">
    <location>
        <begin position="117"/>
        <end position="137"/>
    </location>
</feature>
<keyword evidence="4 7" id="KW-1133">Transmembrane helix</keyword>
<dbReference type="Proteomes" id="UP000604475">
    <property type="component" value="Unassembled WGS sequence"/>
</dbReference>
<comment type="similarity">
    <text evidence="2">Belongs to the UPF0014 family.</text>
</comment>